<evidence type="ECO:0000256" key="4">
    <source>
        <dbReference type="ARBA" id="ARBA00022813"/>
    </source>
</evidence>
<dbReference type="SUPFAM" id="SSF51306">
    <property type="entry name" value="LexA/Signal peptidase"/>
    <property type="match status" value="1"/>
</dbReference>
<sequence length="134" mass="14844">MNAFQLTLPSPAPATMGQSCGLEKRGQEQVAWLDLNEFLVPKPTATFFMKVVGDSMAGAGIFHDDLLVVDRSLEAKTGNIIVATLDGNWMVKRLLDDGERIFLQSESEGTPLLEVGEGREFRLFGVVRWVLHRP</sequence>
<keyword evidence="4 7" id="KW-0068">Autocatalytic cleavage</keyword>
<dbReference type="Proteomes" id="UP000177583">
    <property type="component" value="Unassembled WGS sequence"/>
</dbReference>
<feature type="domain" description="Peptidase S24/S26A/S26B/S26C" evidence="8">
    <location>
        <begin position="24"/>
        <end position="127"/>
    </location>
</feature>
<proteinExistence type="inferred from homology"/>
<evidence type="ECO:0000259" key="8">
    <source>
        <dbReference type="Pfam" id="PF00717"/>
    </source>
</evidence>
<dbReference type="PANTHER" id="PTHR33516">
    <property type="entry name" value="LEXA REPRESSOR"/>
    <property type="match status" value="1"/>
</dbReference>
<dbReference type="Pfam" id="PF00717">
    <property type="entry name" value="Peptidase_S24"/>
    <property type="match status" value="1"/>
</dbReference>
<evidence type="ECO:0000256" key="1">
    <source>
        <dbReference type="ARBA" id="ARBA00007484"/>
    </source>
</evidence>
<keyword evidence="6" id="KW-0742">SOS response</keyword>
<protein>
    <recommendedName>
        <fullName evidence="8">Peptidase S24/S26A/S26B/S26C domain-containing protein</fullName>
    </recommendedName>
</protein>
<keyword evidence="3 7" id="KW-0378">Hydrolase</keyword>
<gene>
    <name evidence="9" type="ORF">A2557_07150</name>
</gene>
<dbReference type="GO" id="GO:0006281">
    <property type="term" value="P:DNA repair"/>
    <property type="evidence" value="ECO:0007669"/>
    <property type="project" value="UniProtKB-KW"/>
</dbReference>
<dbReference type="CDD" id="cd06529">
    <property type="entry name" value="S24_LexA-like"/>
    <property type="match status" value="1"/>
</dbReference>
<dbReference type="PANTHER" id="PTHR33516:SF2">
    <property type="entry name" value="LEXA REPRESSOR-RELATED"/>
    <property type="match status" value="1"/>
</dbReference>
<dbReference type="GO" id="GO:0016787">
    <property type="term" value="F:hydrolase activity"/>
    <property type="evidence" value="ECO:0007669"/>
    <property type="project" value="UniProtKB-KW"/>
</dbReference>
<comment type="similarity">
    <text evidence="1 7">Belongs to the peptidase S24 family.</text>
</comment>
<name>A0A1F6H346_9PROT</name>
<keyword evidence="5" id="KW-0234">DNA repair</keyword>
<dbReference type="Gene3D" id="2.10.109.10">
    <property type="entry name" value="Umud Fragment, subunit A"/>
    <property type="match status" value="1"/>
</dbReference>
<reference evidence="9 10" key="1">
    <citation type="journal article" date="2016" name="Nat. Commun.">
        <title>Thousands of microbial genomes shed light on interconnected biogeochemical processes in an aquifer system.</title>
        <authorList>
            <person name="Anantharaman K."/>
            <person name="Brown C.T."/>
            <person name="Hug L.A."/>
            <person name="Sharon I."/>
            <person name="Castelle C.J."/>
            <person name="Probst A.J."/>
            <person name="Thomas B.C."/>
            <person name="Singh A."/>
            <person name="Wilkins M.J."/>
            <person name="Karaoz U."/>
            <person name="Brodie E.L."/>
            <person name="Williams K.H."/>
            <person name="Hubbard S.S."/>
            <person name="Banfield J.F."/>
        </authorList>
    </citation>
    <scope>NUCLEOTIDE SEQUENCE [LARGE SCALE GENOMIC DNA]</scope>
</reference>
<evidence type="ECO:0000256" key="3">
    <source>
        <dbReference type="ARBA" id="ARBA00022801"/>
    </source>
</evidence>
<dbReference type="GO" id="GO:0006355">
    <property type="term" value="P:regulation of DNA-templated transcription"/>
    <property type="evidence" value="ECO:0007669"/>
    <property type="project" value="InterPro"/>
</dbReference>
<dbReference type="AlphaFoldDB" id="A0A1F6H346"/>
<keyword evidence="2" id="KW-0227">DNA damage</keyword>
<dbReference type="GO" id="GO:0009432">
    <property type="term" value="P:SOS response"/>
    <property type="evidence" value="ECO:0007669"/>
    <property type="project" value="UniProtKB-KW"/>
</dbReference>
<evidence type="ECO:0000256" key="5">
    <source>
        <dbReference type="ARBA" id="ARBA00023204"/>
    </source>
</evidence>
<evidence type="ECO:0000256" key="2">
    <source>
        <dbReference type="ARBA" id="ARBA00022763"/>
    </source>
</evidence>
<dbReference type="PRINTS" id="PR00726">
    <property type="entry name" value="LEXASERPTASE"/>
</dbReference>
<accession>A0A1F6H346</accession>
<dbReference type="EMBL" id="MFNF01000001">
    <property type="protein sequence ID" value="OGH04756.1"/>
    <property type="molecule type" value="Genomic_DNA"/>
</dbReference>
<dbReference type="InterPro" id="IPR039418">
    <property type="entry name" value="LexA-like"/>
</dbReference>
<evidence type="ECO:0000313" key="9">
    <source>
        <dbReference type="EMBL" id="OGH04756.1"/>
    </source>
</evidence>
<evidence type="ECO:0000313" key="10">
    <source>
        <dbReference type="Proteomes" id="UP000177583"/>
    </source>
</evidence>
<dbReference type="InterPro" id="IPR050077">
    <property type="entry name" value="LexA_repressor"/>
</dbReference>
<dbReference type="InterPro" id="IPR006197">
    <property type="entry name" value="Peptidase_S24_LexA"/>
</dbReference>
<comment type="caution">
    <text evidence="9">The sequence shown here is derived from an EMBL/GenBank/DDBJ whole genome shotgun (WGS) entry which is preliminary data.</text>
</comment>
<evidence type="ECO:0000256" key="7">
    <source>
        <dbReference type="RuleBase" id="RU003991"/>
    </source>
</evidence>
<organism evidence="9 10">
    <name type="scientific">Candidatus Lambdaproteobacteria bacterium RIFOXYD2_FULL_56_26</name>
    <dbReference type="NCBI Taxonomy" id="1817773"/>
    <lineage>
        <taxon>Bacteria</taxon>
        <taxon>Pseudomonadati</taxon>
        <taxon>Pseudomonadota</taxon>
        <taxon>Candidatus Lambdaproteobacteria</taxon>
    </lineage>
</organism>
<dbReference type="InterPro" id="IPR036286">
    <property type="entry name" value="LexA/Signal_pep-like_sf"/>
</dbReference>
<evidence type="ECO:0000256" key="6">
    <source>
        <dbReference type="ARBA" id="ARBA00023236"/>
    </source>
</evidence>
<dbReference type="InterPro" id="IPR015927">
    <property type="entry name" value="Peptidase_S24_S26A/B/C"/>
</dbReference>
<dbReference type="GO" id="GO:0003677">
    <property type="term" value="F:DNA binding"/>
    <property type="evidence" value="ECO:0007669"/>
    <property type="project" value="InterPro"/>
</dbReference>